<dbReference type="Pfam" id="PF03787">
    <property type="entry name" value="RAMPs"/>
    <property type="match status" value="1"/>
</dbReference>
<organism evidence="9 10">
    <name type="scientific">Nitrincola tibetensis</name>
    <dbReference type="NCBI Taxonomy" id="2219697"/>
    <lineage>
        <taxon>Bacteria</taxon>
        <taxon>Pseudomonadati</taxon>
        <taxon>Pseudomonadota</taxon>
        <taxon>Gammaproteobacteria</taxon>
        <taxon>Oceanospirillales</taxon>
        <taxon>Oceanospirillaceae</taxon>
        <taxon>Nitrincola</taxon>
    </lineage>
</organism>
<protein>
    <recommendedName>
        <fullName evidence="3">CRISPR system Cms protein Csm5</fullName>
    </recommendedName>
    <alternativeName>
        <fullName evidence="6">CRISPR type III A-associated protein Csm5</fullName>
    </alternativeName>
</protein>
<comment type="function">
    <text evidence="1">This subunit might be involved in maturation of a crRNA intermediate to its mature form.</text>
</comment>
<dbReference type="PANTHER" id="PTHR38007">
    <property type="entry name" value="CRISPR SYSTEM CMS PROTEIN CSM5"/>
    <property type="match status" value="1"/>
</dbReference>
<evidence type="ECO:0000313" key="9">
    <source>
        <dbReference type="EMBL" id="RAU17614.1"/>
    </source>
</evidence>
<feature type="domain" description="CRISPR type III-associated protein" evidence="8">
    <location>
        <begin position="32"/>
        <end position="224"/>
    </location>
</feature>
<dbReference type="GO" id="GO:0051607">
    <property type="term" value="P:defense response to virus"/>
    <property type="evidence" value="ECO:0007669"/>
    <property type="project" value="UniProtKB-KW"/>
</dbReference>
<evidence type="ECO:0000256" key="4">
    <source>
        <dbReference type="ARBA" id="ARBA00022884"/>
    </source>
</evidence>
<evidence type="ECO:0000256" key="6">
    <source>
        <dbReference type="ARBA" id="ARBA00031720"/>
    </source>
</evidence>
<evidence type="ECO:0000256" key="2">
    <source>
        <dbReference type="ARBA" id="ARBA00006680"/>
    </source>
</evidence>
<dbReference type="EMBL" id="QKRX01000008">
    <property type="protein sequence ID" value="RAU17614.1"/>
    <property type="molecule type" value="Genomic_DNA"/>
</dbReference>
<feature type="coiled-coil region" evidence="7">
    <location>
        <begin position="173"/>
        <end position="200"/>
    </location>
</feature>
<dbReference type="Proteomes" id="UP000250744">
    <property type="component" value="Unassembled WGS sequence"/>
</dbReference>
<keyword evidence="5" id="KW-0051">Antiviral defense</keyword>
<dbReference type="InterPro" id="IPR005537">
    <property type="entry name" value="RAMP_III_fam"/>
</dbReference>
<dbReference type="RefSeq" id="WP_112159465.1">
    <property type="nucleotide sequence ID" value="NZ_QKRX01000008.1"/>
</dbReference>
<dbReference type="AlphaFoldDB" id="A0A364NKQ2"/>
<comment type="caution">
    <text evidence="9">The sequence shown here is derived from an EMBL/GenBank/DDBJ whole genome shotgun (WGS) entry which is preliminary data.</text>
</comment>
<evidence type="ECO:0000256" key="3">
    <source>
        <dbReference type="ARBA" id="ARBA00016113"/>
    </source>
</evidence>
<dbReference type="GO" id="GO:0003723">
    <property type="term" value="F:RNA binding"/>
    <property type="evidence" value="ECO:0007669"/>
    <property type="project" value="UniProtKB-KW"/>
</dbReference>
<evidence type="ECO:0000256" key="7">
    <source>
        <dbReference type="SAM" id="Coils"/>
    </source>
</evidence>
<keyword evidence="7" id="KW-0175">Coiled coil</keyword>
<comment type="similarity">
    <text evidence="2">Belongs to the CRISPR-associated Csm5 family.</text>
</comment>
<dbReference type="PANTHER" id="PTHR38007:SF1">
    <property type="entry name" value="CRISPR SYSTEM CMS PROTEIN CSM5"/>
    <property type="match status" value="1"/>
</dbReference>
<dbReference type="NCBIfam" id="TIGR01899">
    <property type="entry name" value="cas_TM1807_csm5"/>
    <property type="match status" value="1"/>
</dbReference>
<keyword evidence="4" id="KW-0694">RNA-binding</keyword>
<name>A0A364NKQ2_9GAMM</name>
<evidence type="ECO:0000313" key="10">
    <source>
        <dbReference type="Proteomes" id="UP000250744"/>
    </source>
</evidence>
<evidence type="ECO:0000256" key="5">
    <source>
        <dbReference type="ARBA" id="ARBA00023118"/>
    </source>
</evidence>
<evidence type="ECO:0000259" key="8">
    <source>
        <dbReference type="Pfam" id="PF03787"/>
    </source>
</evidence>
<evidence type="ECO:0000256" key="1">
    <source>
        <dbReference type="ARBA" id="ARBA00003088"/>
    </source>
</evidence>
<accession>A0A364NKQ2</accession>
<sequence>MNKIRLSVSRRPEPTDVPNKENCHFSQVKCRLSTLSPLHLGSGEDYYPTNYVISQGYLHAFSDNQLAEVLGHAGLSKILDLANDGKDNAMAAIQKIIYEHAEQLMEKATHSVWASPGMVKQYTSRIGQVAQREANRTINNKLEIQRTIYNPFTHVPVLTGSSVKGAIRTAWLNRCNQGRKSQLNERNRELQQRLLEMGKRVDEDPFYLLKVSDASYRHAQGLMPSELWFAVSRRRKPQPDRAPSNLNTRLECIGPWRARCFTFDLNFLNASHRITSRKAPQSWHELAQSTNAYYLPKFKDELVQLGQNVGYFSQEWIQSINKLLEGDLGVALHNNRAMIIHLGKHTGAQDKTLDGIRQIKILGKKGTSPTTRSETTEVRLAAQEIEDQTTLLPFGWVVIELESDPVTNLLEVFDEASKSSKDRLEKELQWAVWRQEKQKARQAQEFEHQRKLKAIAEKDALQKSKEQEEEKRLRALPAELKTIMAFEQKLSMDQGNAGKGFGSPLIEEFKPLVILAGSWEPEYRQKLQSLASDLFTYLQVDRKKNKKAKEIWKSLGEEE</sequence>
<proteinExistence type="inferred from homology"/>
<reference evidence="9 10" key="1">
    <citation type="submission" date="2018-06" db="EMBL/GenBank/DDBJ databases">
        <title>Nitrincola tibetense sp. nov., isolated from Lake XuguoCo on Tibetan Plateau.</title>
        <authorList>
            <person name="Xing P."/>
        </authorList>
    </citation>
    <scope>NUCLEOTIDE SEQUENCE [LARGE SCALE GENOMIC DNA]</scope>
    <source>
        <strain evidence="10">xg18</strain>
    </source>
</reference>
<gene>
    <name evidence="9" type="primary">csm5</name>
    <name evidence="9" type="ORF">DN062_11435</name>
</gene>
<dbReference type="InterPro" id="IPR010173">
    <property type="entry name" value="CRISPR-assoc_Csm5"/>
</dbReference>
<keyword evidence="10" id="KW-1185">Reference proteome</keyword>
<dbReference type="OrthoDB" id="24360at2"/>